<feature type="region of interest" description="Disordered" evidence="2">
    <location>
        <begin position="1392"/>
        <end position="1427"/>
    </location>
</feature>
<dbReference type="InterPro" id="IPR015943">
    <property type="entry name" value="WD40/YVTN_repeat-like_dom_sf"/>
</dbReference>
<dbReference type="PANTHER" id="PTHR45589:SF1">
    <property type="entry name" value="WD REPEAT DOMAIN 62, ISOFORM G"/>
    <property type="match status" value="1"/>
</dbReference>
<dbReference type="PROSITE" id="PS50082">
    <property type="entry name" value="WD_REPEATS_2"/>
    <property type="match status" value="1"/>
</dbReference>
<dbReference type="PANTHER" id="PTHR45589">
    <property type="entry name" value="WD REPEAT DOMAIN 62, ISOFORM G"/>
    <property type="match status" value="1"/>
</dbReference>
<feature type="compositionally biased region" description="Acidic residues" evidence="2">
    <location>
        <begin position="1041"/>
        <end position="1056"/>
    </location>
</feature>
<feature type="region of interest" description="Disordered" evidence="2">
    <location>
        <begin position="1"/>
        <end position="32"/>
    </location>
</feature>
<dbReference type="EMBL" id="JAAAID010001050">
    <property type="protein sequence ID" value="KAG0012011.1"/>
    <property type="molecule type" value="Genomic_DNA"/>
</dbReference>
<feature type="compositionally biased region" description="Low complexity" evidence="2">
    <location>
        <begin position="929"/>
        <end position="944"/>
    </location>
</feature>
<feature type="region of interest" description="Disordered" evidence="2">
    <location>
        <begin position="1252"/>
        <end position="1278"/>
    </location>
</feature>
<feature type="compositionally biased region" description="Gly residues" evidence="2">
    <location>
        <begin position="1184"/>
        <end position="1194"/>
    </location>
</feature>
<keyword evidence="5" id="KW-1185">Reference proteome</keyword>
<feature type="repeat" description="WD" evidence="1">
    <location>
        <begin position="761"/>
        <end position="795"/>
    </location>
</feature>
<dbReference type="Gene3D" id="2.130.10.10">
    <property type="entry name" value="YVTN repeat-like/Quinoprotein amine dehydrogenase"/>
    <property type="match status" value="3"/>
</dbReference>
<feature type="region of interest" description="Disordered" evidence="2">
    <location>
        <begin position="864"/>
        <end position="887"/>
    </location>
</feature>
<name>A0A9P6MTB2_9FUNG</name>
<evidence type="ECO:0000313" key="5">
    <source>
        <dbReference type="Proteomes" id="UP000703661"/>
    </source>
</evidence>
<feature type="compositionally biased region" description="Basic and acidic residues" evidence="2">
    <location>
        <begin position="867"/>
        <end position="880"/>
    </location>
</feature>
<comment type="caution">
    <text evidence="4">The sequence shown here is derived from an EMBL/GenBank/DDBJ whole genome shotgun (WGS) entry which is preliminary data.</text>
</comment>
<proteinExistence type="predicted"/>
<feature type="region of interest" description="Disordered" evidence="2">
    <location>
        <begin position="1112"/>
        <end position="1211"/>
    </location>
</feature>
<dbReference type="SUPFAM" id="SSF50978">
    <property type="entry name" value="WD40 repeat-like"/>
    <property type="match status" value="2"/>
</dbReference>
<reference evidence="4" key="1">
    <citation type="journal article" date="2020" name="Fungal Divers.">
        <title>Resolving the Mortierellaceae phylogeny through synthesis of multi-gene phylogenetics and phylogenomics.</title>
        <authorList>
            <person name="Vandepol N."/>
            <person name="Liber J."/>
            <person name="Desiro A."/>
            <person name="Na H."/>
            <person name="Kennedy M."/>
            <person name="Barry K."/>
            <person name="Grigoriev I.V."/>
            <person name="Miller A.N."/>
            <person name="O'Donnell K."/>
            <person name="Stajich J.E."/>
            <person name="Bonito G."/>
        </authorList>
    </citation>
    <scope>NUCLEOTIDE SEQUENCE</scope>
    <source>
        <strain evidence="4">NRRL 2769</strain>
    </source>
</reference>
<dbReference type="InterPro" id="IPR052779">
    <property type="entry name" value="WDR62"/>
</dbReference>
<dbReference type="Pfam" id="PF00400">
    <property type="entry name" value="WD40"/>
    <property type="match status" value="2"/>
</dbReference>
<feature type="region of interest" description="Disordered" evidence="2">
    <location>
        <begin position="900"/>
        <end position="1094"/>
    </location>
</feature>
<dbReference type="Proteomes" id="UP000703661">
    <property type="component" value="Unassembled WGS sequence"/>
</dbReference>
<feature type="compositionally biased region" description="Polar residues" evidence="2">
    <location>
        <begin position="1085"/>
        <end position="1094"/>
    </location>
</feature>
<keyword evidence="1" id="KW-0853">WD repeat</keyword>
<feature type="compositionally biased region" description="Polar residues" evidence="2">
    <location>
        <begin position="1392"/>
        <end position="1401"/>
    </location>
</feature>
<feature type="compositionally biased region" description="Low complexity" evidence="2">
    <location>
        <begin position="1402"/>
        <end position="1422"/>
    </location>
</feature>
<accession>A0A9P6MTB2</accession>
<gene>
    <name evidence="4" type="primary">WDR62</name>
    <name evidence="4" type="ORF">BGZ80_000276</name>
</gene>
<dbReference type="InterPro" id="IPR001680">
    <property type="entry name" value="WD40_rpt"/>
</dbReference>
<sequence>MLRTARKVSSHGNIAAMAAQSSQPNNTGMRRRRKETECLLKLERVLGLTSNKPMILSVNSTHDLVAYAAGCVVVLYNHKIDKQIGLLCSSTLKKPPSVDSGLGTLSGMGGGSGPRGLPSFGGSPRMAPMSTSNSNQWMSSAFASPNINPLAGLMPMGISDASIASGFGTSNQIGEIQGHKFGVQAVQFSPNSKYLVSLGFQHDGYIHVWNWKTGLQIASNKVTTKVNALAFSADGTFFVTAGLRHIKFWYLNVGSNKRGGLSGNASSTQVLDGRSGILGDLRDGNYVDAVCSADGRFTYAITSNGTLCLFTEGRVMEKWINLHTRGTYSVNLDERHIICACTDGIIRLFEPETLQYVGTLPKPSPVGASLGEKNKDHGIEDTSNSVFPDVLASQYDASSGCLICIYSDRSLYVWNIEDPHSAFISRTHMSHSDCVWGAEIIPAPNDDMVDHSLSPDTFITYSADGSIIFWNLDENISLLPPISSPKDNDSNSPEAKGEIVNILYVDKNCKSWIQLPENQDGMEPGFNTVPVECGIRTVKVSPDGKLLASGDKGGNLRVHELSSLEQVTYQEAHETEIMAIDFTDPRSKDSPFLVATAGRDRLLHVFDVVNDYALVQTLDDHSSSITCIKFTSDGSRMMSCGADKSLIFRNRQKNTEGFSYQPYHQAPGRATFYEMGLNDESQTISVVSADRRFNIFTLDSGKSIKSFKAETKGDDLAAGMAEICSMNHISLDPTGTIAAASGSDKSVRIYDLLHGTCLAHMICHSELVTSVKFMNGFDRIVSTSADGCVMIWRLSKDIVRRIHARIQENVTLPAYLQAKATEKVMGTTQSPRPLRLMRSADKPGIYSNEYCGASRRNSAVSVMSDDCDLRSEDDGNEQRKGIIPRVPRIEDVSKESFAPVTVNLTGSPARSRDARSISKTPLTRSRQNSTSQHATARSRSSTRSNVLPELPPWNRNILKEKAKSPPSSTKLPEPVPPRQLTSKSTAKIGRFAPNNPRQRATSLAVPTEATLKLDNQKLQSHPCERQSLSDYARDDPPNAPGDDDDGMLSDDTESGFEDGLGFGSQSPSQSEIDKIEGDATPTPERIQNSKDSTLSLLRDNVRSLTQDIHLKSELLESGEAVSETEPVEETGASEGRDSDDEQADEDESISETGSDIEPISPLRRINTGHSIPRHDSLGSPNSVGSGGEIYGGFGDGERLGDSPVSERGQQVISPSGRVISLRPVGAGRRSLSSMFLTAHAASIMMGMAQKTFQGREPDDSQGVSSHTQSSTPENFSQNLSAVDTATRLIVDGQPRQTTSTISAKNELLVTDIQDQPLEERLNLQSLNAAALRWKQRTLGSGSAPNNQRGDSEAERKYMITQNGEKQAAAKSDEYFKEVERTRERLAELGYFNTPSSDQKAGSTEISSSTEISNSTEASNSTEKASKAPTVFQENLPVISSMKLDIPHERPIIPPERIQIHQLEGILASPVDVKSPEGVVLGFESRNRSLKHAFDMQDNGGPEDSISTGEGSSKYGLEAREIRQDYSSEQSLRDAFERISFLISHKAMTATHLGDRRFEAQDNDGANESNAVQAADSERVKETKKWMLETREGLLNLVGEVQGHLWALDRINRRDQE</sequence>
<feature type="compositionally biased region" description="Polar residues" evidence="2">
    <location>
        <begin position="1261"/>
        <end position="1278"/>
    </location>
</feature>
<dbReference type="SMART" id="SM00320">
    <property type="entry name" value="WD40"/>
    <property type="match status" value="10"/>
</dbReference>
<evidence type="ECO:0000259" key="3">
    <source>
        <dbReference type="Pfam" id="PF24782"/>
    </source>
</evidence>
<dbReference type="InterPro" id="IPR036322">
    <property type="entry name" value="WD40_repeat_dom_sf"/>
</dbReference>
<feature type="compositionally biased region" description="Acidic residues" evidence="2">
    <location>
        <begin position="1137"/>
        <end position="1149"/>
    </location>
</feature>
<feature type="compositionally biased region" description="Polar residues" evidence="2">
    <location>
        <begin position="917"/>
        <end position="928"/>
    </location>
</feature>
<protein>
    <submittedName>
        <fullName evidence="4">Mitogen-activated protein kinase binding protein 1</fullName>
    </submittedName>
</protein>
<feature type="compositionally biased region" description="Polar residues" evidence="2">
    <location>
        <begin position="19"/>
        <end position="28"/>
    </location>
</feature>
<dbReference type="InterPro" id="IPR056162">
    <property type="entry name" value="WD40_MABP1-WDR62_2nd"/>
</dbReference>
<feature type="domain" description="MABP1/WDR62 second WD40" evidence="3">
    <location>
        <begin position="435"/>
        <end position="794"/>
    </location>
</feature>
<keyword evidence="4" id="KW-0418">Kinase</keyword>
<organism evidence="4 5">
    <name type="scientific">Entomortierella chlamydospora</name>
    <dbReference type="NCBI Taxonomy" id="101097"/>
    <lineage>
        <taxon>Eukaryota</taxon>
        <taxon>Fungi</taxon>
        <taxon>Fungi incertae sedis</taxon>
        <taxon>Mucoromycota</taxon>
        <taxon>Mortierellomycotina</taxon>
        <taxon>Mortierellomycetes</taxon>
        <taxon>Mortierellales</taxon>
        <taxon>Mortierellaceae</taxon>
        <taxon>Entomortierella</taxon>
    </lineage>
</organism>
<keyword evidence="4" id="KW-0808">Transferase</keyword>
<evidence type="ECO:0000256" key="1">
    <source>
        <dbReference type="PROSITE-ProRule" id="PRU00221"/>
    </source>
</evidence>
<dbReference type="Pfam" id="PF24782">
    <property type="entry name" value="WD40_MABP1-WDR62_2nd"/>
    <property type="match status" value="1"/>
</dbReference>
<evidence type="ECO:0000256" key="2">
    <source>
        <dbReference type="SAM" id="MobiDB-lite"/>
    </source>
</evidence>
<evidence type="ECO:0000313" key="4">
    <source>
        <dbReference type="EMBL" id="KAG0012011.1"/>
    </source>
</evidence>
<dbReference type="GO" id="GO:0016301">
    <property type="term" value="F:kinase activity"/>
    <property type="evidence" value="ECO:0007669"/>
    <property type="project" value="UniProtKB-KW"/>
</dbReference>